<protein>
    <recommendedName>
        <fullName evidence="4">Sigma-X negative effector</fullName>
    </recommendedName>
</protein>
<dbReference type="AlphaFoldDB" id="A0A8J3EJZ3"/>
<gene>
    <name evidence="2" type="ORF">GCM10010978_02510</name>
</gene>
<proteinExistence type="predicted"/>
<keyword evidence="1" id="KW-0472">Membrane</keyword>
<dbReference type="RefSeq" id="WP_188390551.1">
    <property type="nucleotide sequence ID" value="NZ_BMEV01000003.1"/>
</dbReference>
<sequence>MKSRKGNDEKEIIQLLQQMPRLEDRQEKYQIYKQSALEDNMTDLASHDRSKFSRFAPVLATAAAIFIIVLIPFVYNLSDSHFTSEVANDSSGAMEAQDEQLTMIEDENYDALFTAEADKSHAYVLHTVNDDENVIFGAIPDEQGQYLIPITFVVSAKGNLDELYNKLPEYMEEHELADNDFLLQGATYSIDDEKKIVKVQLPQDFSLGEGSVRAYQFEKTLSVMFAPHGITKAVFETADGNTIDLGPFGKMEEMPILPEERASYKLYKERYLVPVPQQPDFPIDEAILEMKEEDTAFHLTNTIPEEINFRITEDEKELVLEYTGKAILENNEKYSVMIDAILMTAKSYGFESVRFDNIKIVRIGNYILEQPIKVPEGVNPYTIGK</sequence>
<name>A0A8J3EJZ3_9BACI</name>
<keyword evidence="1" id="KW-1133">Transmembrane helix</keyword>
<feature type="transmembrane region" description="Helical" evidence="1">
    <location>
        <begin position="55"/>
        <end position="75"/>
    </location>
</feature>
<keyword evidence="1" id="KW-0812">Transmembrane</keyword>
<keyword evidence="3" id="KW-1185">Reference proteome</keyword>
<evidence type="ECO:0000256" key="1">
    <source>
        <dbReference type="SAM" id="Phobius"/>
    </source>
</evidence>
<accession>A0A8J3EJZ3</accession>
<organism evidence="2 3">
    <name type="scientific">Compostibacillus humi</name>
    <dbReference type="NCBI Taxonomy" id="1245525"/>
    <lineage>
        <taxon>Bacteria</taxon>
        <taxon>Bacillati</taxon>
        <taxon>Bacillota</taxon>
        <taxon>Bacilli</taxon>
        <taxon>Bacillales</taxon>
        <taxon>Bacillaceae</taxon>
        <taxon>Compostibacillus</taxon>
    </lineage>
</organism>
<comment type="caution">
    <text evidence="2">The sequence shown here is derived from an EMBL/GenBank/DDBJ whole genome shotgun (WGS) entry which is preliminary data.</text>
</comment>
<reference evidence="2" key="2">
    <citation type="submission" date="2020-09" db="EMBL/GenBank/DDBJ databases">
        <authorList>
            <person name="Sun Q."/>
            <person name="Zhou Y."/>
        </authorList>
    </citation>
    <scope>NUCLEOTIDE SEQUENCE</scope>
    <source>
        <strain evidence="2">CGMCC 1.12360</strain>
    </source>
</reference>
<evidence type="ECO:0000313" key="2">
    <source>
        <dbReference type="EMBL" id="GGH68979.1"/>
    </source>
</evidence>
<evidence type="ECO:0008006" key="4">
    <source>
        <dbReference type="Google" id="ProtNLM"/>
    </source>
</evidence>
<reference evidence="2" key="1">
    <citation type="journal article" date="2014" name="Int. J. Syst. Evol. Microbiol.">
        <title>Complete genome sequence of Corynebacterium casei LMG S-19264T (=DSM 44701T), isolated from a smear-ripened cheese.</title>
        <authorList>
            <consortium name="US DOE Joint Genome Institute (JGI-PGF)"/>
            <person name="Walter F."/>
            <person name="Albersmeier A."/>
            <person name="Kalinowski J."/>
            <person name="Ruckert C."/>
        </authorList>
    </citation>
    <scope>NUCLEOTIDE SEQUENCE</scope>
    <source>
        <strain evidence="2">CGMCC 1.12360</strain>
    </source>
</reference>
<evidence type="ECO:0000313" key="3">
    <source>
        <dbReference type="Proteomes" id="UP000602050"/>
    </source>
</evidence>
<dbReference type="EMBL" id="BMEV01000003">
    <property type="protein sequence ID" value="GGH68979.1"/>
    <property type="molecule type" value="Genomic_DNA"/>
</dbReference>
<dbReference type="Proteomes" id="UP000602050">
    <property type="component" value="Unassembled WGS sequence"/>
</dbReference>